<dbReference type="AlphaFoldDB" id="A0A3S5FE75"/>
<evidence type="ECO:0000256" key="1">
    <source>
        <dbReference type="SAM" id="MobiDB-lite"/>
    </source>
</evidence>
<comment type="caution">
    <text evidence="2">The sequence shown here is derived from an EMBL/GenBank/DDBJ whole genome shotgun (WGS) entry which is preliminary data.</text>
</comment>
<keyword evidence="3" id="KW-1185">Reference proteome</keyword>
<accession>A0A3S5FE75</accession>
<name>A0A3S5FE75_9PLAT</name>
<protein>
    <submittedName>
        <fullName evidence="2">Uncharacterized protein</fullName>
    </submittedName>
</protein>
<proteinExistence type="predicted"/>
<feature type="region of interest" description="Disordered" evidence="1">
    <location>
        <begin position="66"/>
        <end position="88"/>
    </location>
</feature>
<evidence type="ECO:0000313" key="2">
    <source>
        <dbReference type="EMBL" id="VEL23547.1"/>
    </source>
</evidence>
<dbReference type="Proteomes" id="UP000784294">
    <property type="component" value="Unassembled WGS sequence"/>
</dbReference>
<dbReference type="EMBL" id="CAAALY010062522">
    <property type="protein sequence ID" value="VEL23547.1"/>
    <property type="molecule type" value="Genomic_DNA"/>
</dbReference>
<evidence type="ECO:0000313" key="3">
    <source>
        <dbReference type="Proteomes" id="UP000784294"/>
    </source>
</evidence>
<organism evidence="2 3">
    <name type="scientific">Protopolystoma xenopodis</name>
    <dbReference type="NCBI Taxonomy" id="117903"/>
    <lineage>
        <taxon>Eukaryota</taxon>
        <taxon>Metazoa</taxon>
        <taxon>Spiralia</taxon>
        <taxon>Lophotrochozoa</taxon>
        <taxon>Platyhelminthes</taxon>
        <taxon>Monogenea</taxon>
        <taxon>Polyopisthocotylea</taxon>
        <taxon>Polystomatidea</taxon>
        <taxon>Polystomatidae</taxon>
        <taxon>Protopolystoma</taxon>
    </lineage>
</organism>
<gene>
    <name evidence="2" type="ORF">PXEA_LOCUS16987</name>
</gene>
<reference evidence="2" key="1">
    <citation type="submission" date="2018-11" db="EMBL/GenBank/DDBJ databases">
        <authorList>
            <consortium name="Pathogen Informatics"/>
        </authorList>
    </citation>
    <scope>NUCLEOTIDE SEQUENCE</scope>
</reference>
<sequence length="153" mass="16148">MVFKEWSFLRPYSVYMGMTSKYQMATDELMPPPTANATSTTSNSGNPVSSLHLAYDHRLLASSKTTSIDSSLLPQQPQPPPTTHQLSNDSISIGVQPALAAPVSTCGSSTVLPVANPTSVIDSGSVGNASASHAPGTVCITFSIHRLLNQFNN</sequence>